<proteinExistence type="predicted"/>
<feature type="compositionally biased region" description="Low complexity" evidence="1">
    <location>
        <begin position="91"/>
        <end position="100"/>
    </location>
</feature>
<evidence type="ECO:0000313" key="3">
    <source>
        <dbReference type="EMBL" id="MCT2583680.1"/>
    </source>
</evidence>
<dbReference type="EMBL" id="JAFFZE010000010">
    <property type="protein sequence ID" value="MCT2583680.1"/>
    <property type="molecule type" value="Genomic_DNA"/>
</dbReference>
<keyword evidence="2" id="KW-0472">Membrane</keyword>
<sequence>MPRLGYETPCRPVPRPTERDRFLVVVKLATFAFAVAVLGAFALLSGTTREAGSPSAAVTPTTTPSRPAVIAPPVASTMTSEIVPTPPPAPATTTTTTTRTTPPPAPPPPASTPPRDPRFAVVGEPCPRAGTYSLTARYRPVVCRDGAWRLIPLGR</sequence>
<accession>A0ABT2J755</accession>
<feature type="region of interest" description="Disordered" evidence="1">
    <location>
        <begin position="49"/>
        <end position="116"/>
    </location>
</feature>
<keyword evidence="4" id="KW-1185">Reference proteome</keyword>
<keyword evidence="2" id="KW-0812">Transmembrane</keyword>
<feature type="compositionally biased region" description="Low complexity" evidence="1">
    <location>
        <begin position="51"/>
        <end position="68"/>
    </location>
</feature>
<dbReference type="RefSeq" id="WP_260191068.1">
    <property type="nucleotide sequence ID" value="NZ_JAFFZE010000010.1"/>
</dbReference>
<name>A0ABT2J755_9PSEU</name>
<organism evidence="3 4">
    <name type="scientific">Actinophytocola gossypii</name>
    <dbReference type="NCBI Taxonomy" id="2812003"/>
    <lineage>
        <taxon>Bacteria</taxon>
        <taxon>Bacillati</taxon>
        <taxon>Actinomycetota</taxon>
        <taxon>Actinomycetes</taxon>
        <taxon>Pseudonocardiales</taxon>
        <taxon>Pseudonocardiaceae</taxon>
    </lineage>
</organism>
<comment type="caution">
    <text evidence="3">The sequence shown here is derived from an EMBL/GenBank/DDBJ whole genome shotgun (WGS) entry which is preliminary data.</text>
</comment>
<keyword evidence="2" id="KW-1133">Transmembrane helix</keyword>
<feature type="compositionally biased region" description="Pro residues" evidence="1">
    <location>
        <begin position="101"/>
        <end position="114"/>
    </location>
</feature>
<dbReference type="Proteomes" id="UP001156441">
    <property type="component" value="Unassembled WGS sequence"/>
</dbReference>
<evidence type="ECO:0000256" key="2">
    <source>
        <dbReference type="SAM" id="Phobius"/>
    </source>
</evidence>
<feature type="transmembrane region" description="Helical" evidence="2">
    <location>
        <begin position="22"/>
        <end position="44"/>
    </location>
</feature>
<gene>
    <name evidence="3" type="ORF">JT362_11180</name>
</gene>
<evidence type="ECO:0000256" key="1">
    <source>
        <dbReference type="SAM" id="MobiDB-lite"/>
    </source>
</evidence>
<reference evidence="3 4" key="1">
    <citation type="submission" date="2021-02" db="EMBL/GenBank/DDBJ databases">
        <title>Actinophytocola xerophila sp. nov., isolated from soil of cotton cropping field.</title>
        <authorList>
            <person name="Huang R."/>
            <person name="Chen X."/>
            <person name="Ge X."/>
            <person name="Liu W."/>
        </authorList>
    </citation>
    <scope>NUCLEOTIDE SEQUENCE [LARGE SCALE GENOMIC DNA]</scope>
    <source>
        <strain evidence="3 4">S1-96</strain>
    </source>
</reference>
<protein>
    <submittedName>
        <fullName evidence="3">Uncharacterized protein</fullName>
    </submittedName>
</protein>
<evidence type="ECO:0000313" key="4">
    <source>
        <dbReference type="Proteomes" id="UP001156441"/>
    </source>
</evidence>